<dbReference type="PANTHER" id="PTHR43861">
    <property type="entry name" value="TRANS-ACONITATE 2-METHYLTRANSFERASE-RELATED"/>
    <property type="match status" value="1"/>
</dbReference>
<reference evidence="1 2" key="1">
    <citation type="submission" date="2020-08" db="EMBL/GenBank/DDBJ databases">
        <authorList>
            <person name="Seo M.-J."/>
        </authorList>
    </citation>
    <scope>NUCLEOTIDE SEQUENCE [LARGE SCALE GENOMIC DNA]</scope>
    <source>
        <strain evidence="1 2">KIGAM211</strain>
    </source>
</reference>
<dbReference type="EMBL" id="JACKXE010000002">
    <property type="protein sequence ID" value="MBB6629581.1"/>
    <property type="molecule type" value="Genomic_DNA"/>
</dbReference>
<comment type="caution">
    <text evidence="1">The sequence shown here is derived from an EMBL/GenBank/DDBJ whole genome shotgun (WGS) entry which is preliminary data.</text>
</comment>
<keyword evidence="1" id="KW-0489">Methyltransferase</keyword>
<dbReference type="Pfam" id="PF13489">
    <property type="entry name" value="Methyltransf_23"/>
    <property type="match status" value="1"/>
</dbReference>
<dbReference type="SUPFAM" id="SSF53335">
    <property type="entry name" value="S-adenosyl-L-methionine-dependent methyltransferases"/>
    <property type="match status" value="1"/>
</dbReference>
<keyword evidence="1" id="KW-0808">Transferase</keyword>
<name>A0A7X0RJP5_9ACTN</name>
<dbReference type="InterPro" id="IPR029063">
    <property type="entry name" value="SAM-dependent_MTases_sf"/>
</dbReference>
<sequence length="177" mass="19458">MAARFAAGLAPDARVLEIGSGPGHDAALLERLGLHVRRTDVSRGFAELMRADGHRVDVLDPLVDDLTDPERPGTPYDGVWANASLLHVVRPDLVVVLRRLADVTRPGGLLEVTLKEGDGDAWSTHGHVSGPRHFTYWRPEPLRAVLAAAGWEVATIEQREGWNGTRWLDVRATRAER</sequence>
<keyword evidence="2" id="KW-1185">Reference proteome</keyword>
<dbReference type="GO" id="GO:0032259">
    <property type="term" value="P:methylation"/>
    <property type="evidence" value="ECO:0007669"/>
    <property type="project" value="UniProtKB-KW"/>
</dbReference>
<evidence type="ECO:0000313" key="1">
    <source>
        <dbReference type="EMBL" id="MBB6629581.1"/>
    </source>
</evidence>
<dbReference type="GO" id="GO:0008168">
    <property type="term" value="F:methyltransferase activity"/>
    <property type="evidence" value="ECO:0007669"/>
    <property type="project" value="UniProtKB-KW"/>
</dbReference>
<dbReference type="CDD" id="cd02440">
    <property type="entry name" value="AdoMet_MTases"/>
    <property type="match status" value="1"/>
</dbReference>
<dbReference type="Gene3D" id="3.40.50.150">
    <property type="entry name" value="Vaccinia Virus protein VP39"/>
    <property type="match status" value="1"/>
</dbReference>
<dbReference type="AlphaFoldDB" id="A0A7X0RJP5"/>
<protein>
    <submittedName>
        <fullName evidence="1">Class I SAM-dependent methyltransferase</fullName>
    </submittedName>
</protein>
<proteinExistence type="predicted"/>
<evidence type="ECO:0000313" key="2">
    <source>
        <dbReference type="Proteomes" id="UP000523955"/>
    </source>
</evidence>
<dbReference type="Proteomes" id="UP000523955">
    <property type="component" value="Unassembled WGS sequence"/>
</dbReference>
<gene>
    <name evidence="1" type="ORF">H5V45_19830</name>
</gene>
<organism evidence="1 2">
    <name type="scientific">Nocardioides luti</name>
    <dbReference type="NCBI Taxonomy" id="2761101"/>
    <lineage>
        <taxon>Bacteria</taxon>
        <taxon>Bacillati</taxon>
        <taxon>Actinomycetota</taxon>
        <taxon>Actinomycetes</taxon>
        <taxon>Propionibacteriales</taxon>
        <taxon>Nocardioidaceae</taxon>
        <taxon>Nocardioides</taxon>
    </lineage>
</organism>
<dbReference type="PANTHER" id="PTHR43861:SF1">
    <property type="entry name" value="TRANS-ACONITATE 2-METHYLTRANSFERASE"/>
    <property type="match status" value="1"/>
</dbReference>
<accession>A0A7X0RJP5</accession>